<evidence type="ECO:0000313" key="2">
    <source>
        <dbReference type="Proteomes" id="UP000762676"/>
    </source>
</evidence>
<keyword evidence="2" id="KW-1185">Reference proteome</keyword>
<reference evidence="1 2" key="1">
    <citation type="journal article" date="2021" name="Elife">
        <title>Chloroplast acquisition without the gene transfer in kleptoplastic sea slugs, Plakobranchus ocellatus.</title>
        <authorList>
            <person name="Maeda T."/>
            <person name="Takahashi S."/>
            <person name="Yoshida T."/>
            <person name="Shimamura S."/>
            <person name="Takaki Y."/>
            <person name="Nagai Y."/>
            <person name="Toyoda A."/>
            <person name="Suzuki Y."/>
            <person name="Arimoto A."/>
            <person name="Ishii H."/>
            <person name="Satoh N."/>
            <person name="Nishiyama T."/>
            <person name="Hasebe M."/>
            <person name="Maruyama T."/>
            <person name="Minagawa J."/>
            <person name="Obokata J."/>
            <person name="Shigenobu S."/>
        </authorList>
    </citation>
    <scope>NUCLEOTIDE SEQUENCE [LARGE SCALE GENOMIC DNA]</scope>
</reference>
<name>A0AAV4JC99_9GAST</name>
<dbReference type="AlphaFoldDB" id="A0AAV4JC99"/>
<dbReference type="EMBL" id="BMAT01010053">
    <property type="protein sequence ID" value="GFS19102.1"/>
    <property type="molecule type" value="Genomic_DNA"/>
</dbReference>
<comment type="caution">
    <text evidence="1">The sequence shown here is derived from an EMBL/GenBank/DDBJ whole genome shotgun (WGS) entry which is preliminary data.</text>
</comment>
<proteinExistence type="predicted"/>
<organism evidence="1 2">
    <name type="scientific">Elysia marginata</name>
    <dbReference type="NCBI Taxonomy" id="1093978"/>
    <lineage>
        <taxon>Eukaryota</taxon>
        <taxon>Metazoa</taxon>
        <taxon>Spiralia</taxon>
        <taxon>Lophotrochozoa</taxon>
        <taxon>Mollusca</taxon>
        <taxon>Gastropoda</taxon>
        <taxon>Heterobranchia</taxon>
        <taxon>Euthyneura</taxon>
        <taxon>Panpulmonata</taxon>
        <taxon>Sacoglossa</taxon>
        <taxon>Placobranchoidea</taxon>
        <taxon>Plakobranchidae</taxon>
        <taxon>Elysia</taxon>
    </lineage>
</organism>
<dbReference type="Proteomes" id="UP000762676">
    <property type="component" value="Unassembled WGS sequence"/>
</dbReference>
<gene>
    <name evidence="1" type="ORF">ElyMa_005023400</name>
</gene>
<accession>A0AAV4JC99</accession>
<evidence type="ECO:0000313" key="1">
    <source>
        <dbReference type="EMBL" id="GFS19102.1"/>
    </source>
</evidence>
<feature type="non-terminal residue" evidence="1">
    <location>
        <position position="105"/>
    </location>
</feature>
<protein>
    <submittedName>
        <fullName evidence="1">Fras1 related extracellular matrix protein</fullName>
    </submittedName>
</protein>
<sequence length="105" mass="12520">MNCRNKPKSQLVMRKDVVAQLPVYNELLSRIWYRNRSSLIHIHNMALNRAFFYSYVLQKMNDTATFYKQPNWMYYYFSATADVNANPNVLNGSAFYFDTNCHYPN</sequence>